<name>A0A9D2PMN9_9FIRM</name>
<evidence type="ECO:0000256" key="3">
    <source>
        <dbReference type="ARBA" id="ARBA00022989"/>
    </source>
</evidence>
<evidence type="ECO:0000256" key="4">
    <source>
        <dbReference type="ARBA" id="ARBA00023136"/>
    </source>
</evidence>
<dbReference type="GO" id="GO:0140359">
    <property type="term" value="F:ABC-type transporter activity"/>
    <property type="evidence" value="ECO:0007669"/>
    <property type="project" value="InterPro"/>
</dbReference>
<organism evidence="7 8">
    <name type="scientific">Candidatus Blautia merdavium</name>
    <dbReference type="NCBI Taxonomy" id="2838494"/>
    <lineage>
        <taxon>Bacteria</taxon>
        <taxon>Bacillati</taxon>
        <taxon>Bacillota</taxon>
        <taxon>Clostridia</taxon>
        <taxon>Lachnospirales</taxon>
        <taxon>Lachnospiraceae</taxon>
        <taxon>Blautia</taxon>
    </lineage>
</organism>
<comment type="caution">
    <text evidence="7">The sequence shown here is derived from an EMBL/GenBank/DDBJ whole genome shotgun (WGS) entry which is preliminary data.</text>
</comment>
<evidence type="ECO:0000313" key="8">
    <source>
        <dbReference type="Proteomes" id="UP000823886"/>
    </source>
</evidence>
<gene>
    <name evidence="7" type="ORF">H9753_05705</name>
</gene>
<evidence type="ECO:0000256" key="2">
    <source>
        <dbReference type="ARBA" id="ARBA00022692"/>
    </source>
</evidence>
<dbReference type="PANTHER" id="PTHR43471:SF3">
    <property type="entry name" value="ABC TRANSPORTER PERMEASE PROTEIN NATB"/>
    <property type="match status" value="1"/>
</dbReference>
<feature type="transmembrane region" description="Helical" evidence="5">
    <location>
        <begin position="295"/>
        <end position="313"/>
    </location>
</feature>
<dbReference type="InterPro" id="IPR013525">
    <property type="entry name" value="ABC2_TM"/>
</dbReference>
<feature type="transmembrane region" description="Helical" evidence="5">
    <location>
        <begin position="21"/>
        <end position="42"/>
    </location>
</feature>
<dbReference type="EMBL" id="DWVZ01000075">
    <property type="protein sequence ID" value="HJC63098.1"/>
    <property type="molecule type" value="Genomic_DNA"/>
</dbReference>
<sequence length="429" mass="46090">MKQIMTIFAYTFKDGVRKKSFWISSVIIAVLILALCLVPRILSAFQSEDADSQEAAAPEVQADAETTGTCYFLDESGIFAENIAMFQALAPELKFEVLSPEGGDKTQQMEQIREDIRENENNAAVIIENTGDTPSVKVINATFMQRGMDLDAALEVCSSIWQTKLLADEGLSPDAIAKVQTALTGTEETVGTMDLTGYILGLVLTFVMFFAVYYYGYGVAMSVASEKTSRVMETLIISAKPSRILIGKCLAMGAVGLVQIAGLMVVALAGYTFLVPEGAQIAGLELSFSNLSPETVAVLLLYFILGYAFYAVLNSVCGAAVSKVEDLNSAMMPVSVVALVGFYLGYFTSVAGGGSNLLAKLALYLPVSSPFSVPFRLLTGDIEYSDLGISMGILLISIVIVSLISAKIYSASVMHYGKMLKWKEIAGMK</sequence>
<dbReference type="PANTHER" id="PTHR43471">
    <property type="entry name" value="ABC TRANSPORTER PERMEASE"/>
    <property type="match status" value="1"/>
</dbReference>
<evidence type="ECO:0000256" key="5">
    <source>
        <dbReference type="SAM" id="Phobius"/>
    </source>
</evidence>
<reference evidence="7" key="2">
    <citation type="submission" date="2021-04" db="EMBL/GenBank/DDBJ databases">
        <authorList>
            <person name="Gilroy R."/>
        </authorList>
    </citation>
    <scope>NUCLEOTIDE SEQUENCE</scope>
    <source>
        <strain evidence="7">ChiBcec2-3848</strain>
    </source>
</reference>
<accession>A0A9D2PMN9</accession>
<feature type="transmembrane region" description="Helical" evidence="5">
    <location>
        <begin position="245"/>
        <end position="275"/>
    </location>
</feature>
<keyword evidence="2 5" id="KW-0812">Transmembrane</keyword>
<proteinExistence type="predicted"/>
<protein>
    <submittedName>
        <fullName evidence="7">ABC transporter permease</fullName>
    </submittedName>
</protein>
<feature type="transmembrane region" description="Helical" evidence="5">
    <location>
        <begin position="387"/>
        <end position="409"/>
    </location>
</feature>
<keyword evidence="4 5" id="KW-0472">Membrane</keyword>
<feature type="domain" description="ABC-2 type transporter transmembrane" evidence="6">
    <location>
        <begin position="19"/>
        <end position="406"/>
    </location>
</feature>
<dbReference type="GO" id="GO:0016020">
    <property type="term" value="C:membrane"/>
    <property type="evidence" value="ECO:0007669"/>
    <property type="project" value="UniProtKB-SubCell"/>
</dbReference>
<feature type="transmembrane region" description="Helical" evidence="5">
    <location>
        <begin position="198"/>
        <end position="224"/>
    </location>
</feature>
<keyword evidence="3 5" id="KW-1133">Transmembrane helix</keyword>
<comment type="subcellular location">
    <subcellularLocation>
        <location evidence="1">Membrane</location>
        <topology evidence="1">Multi-pass membrane protein</topology>
    </subcellularLocation>
</comment>
<dbReference type="Pfam" id="PF12698">
    <property type="entry name" value="ABC2_membrane_3"/>
    <property type="match status" value="1"/>
</dbReference>
<dbReference type="AlphaFoldDB" id="A0A9D2PMN9"/>
<evidence type="ECO:0000313" key="7">
    <source>
        <dbReference type="EMBL" id="HJC63098.1"/>
    </source>
</evidence>
<evidence type="ECO:0000259" key="6">
    <source>
        <dbReference type="Pfam" id="PF12698"/>
    </source>
</evidence>
<reference evidence="7" key="1">
    <citation type="journal article" date="2021" name="PeerJ">
        <title>Extensive microbial diversity within the chicken gut microbiome revealed by metagenomics and culture.</title>
        <authorList>
            <person name="Gilroy R."/>
            <person name="Ravi A."/>
            <person name="Getino M."/>
            <person name="Pursley I."/>
            <person name="Horton D.L."/>
            <person name="Alikhan N.F."/>
            <person name="Baker D."/>
            <person name="Gharbi K."/>
            <person name="Hall N."/>
            <person name="Watson M."/>
            <person name="Adriaenssens E.M."/>
            <person name="Foster-Nyarko E."/>
            <person name="Jarju S."/>
            <person name="Secka A."/>
            <person name="Antonio M."/>
            <person name="Oren A."/>
            <person name="Chaudhuri R.R."/>
            <person name="La Ragione R."/>
            <person name="Hildebrand F."/>
            <person name="Pallen M.J."/>
        </authorList>
    </citation>
    <scope>NUCLEOTIDE SEQUENCE</scope>
    <source>
        <strain evidence="7">ChiBcec2-3848</strain>
    </source>
</reference>
<evidence type="ECO:0000256" key="1">
    <source>
        <dbReference type="ARBA" id="ARBA00004141"/>
    </source>
</evidence>
<dbReference type="Proteomes" id="UP000823886">
    <property type="component" value="Unassembled WGS sequence"/>
</dbReference>
<feature type="transmembrane region" description="Helical" evidence="5">
    <location>
        <begin position="334"/>
        <end position="367"/>
    </location>
</feature>